<dbReference type="Ensembl" id="ENSMALT00000005935.1">
    <property type="protein sequence ID" value="ENSMALP00000005804.1"/>
    <property type="gene ID" value="ENSMALG00000004159.1"/>
</dbReference>
<evidence type="ECO:0000313" key="7">
    <source>
        <dbReference type="Ensembl" id="ENSMALP00000005804.1"/>
    </source>
</evidence>
<keyword evidence="8" id="KW-1185">Reference proteome</keyword>
<dbReference type="SUPFAM" id="SSF47917">
    <property type="entry name" value="C-terminal domain of alpha and beta subunits of F1 ATP synthase"/>
    <property type="match status" value="1"/>
</dbReference>
<dbReference type="InterPro" id="IPR005294">
    <property type="entry name" value="ATP_synth_F1_asu"/>
</dbReference>
<evidence type="ECO:0000256" key="4">
    <source>
        <dbReference type="ARBA" id="ARBA00069519"/>
    </source>
</evidence>
<protein>
    <recommendedName>
        <fullName evidence="4">ATP synthase F(1) complex subunit alpha, mitochondrial</fullName>
    </recommendedName>
    <alternativeName>
        <fullName evidence="3">ATP synthase F1 subunit alpha</fullName>
    </alternativeName>
</protein>
<dbReference type="SUPFAM" id="SSF52540">
    <property type="entry name" value="P-loop containing nucleoside triphosphate hydrolases"/>
    <property type="match status" value="1"/>
</dbReference>
<dbReference type="Pfam" id="PF00306">
    <property type="entry name" value="ATP-synt_ab_C"/>
    <property type="match status" value="2"/>
</dbReference>
<organism evidence="7 8">
    <name type="scientific">Monopterus albus</name>
    <name type="common">Swamp eel</name>
    <dbReference type="NCBI Taxonomy" id="43700"/>
    <lineage>
        <taxon>Eukaryota</taxon>
        <taxon>Metazoa</taxon>
        <taxon>Chordata</taxon>
        <taxon>Craniata</taxon>
        <taxon>Vertebrata</taxon>
        <taxon>Euteleostomi</taxon>
        <taxon>Actinopterygii</taxon>
        <taxon>Neopterygii</taxon>
        <taxon>Teleostei</taxon>
        <taxon>Neoteleostei</taxon>
        <taxon>Acanthomorphata</taxon>
        <taxon>Anabantaria</taxon>
        <taxon>Synbranchiformes</taxon>
        <taxon>Synbranchidae</taxon>
        <taxon>Monopterus</taxon>
    </lineage>
</organism>
<comment type="subcellular location">
    <subcellularLocation>
        <location evidence="1">Membrane</location>
    </subcellularLocation>
</comment>
<dbReference type="PANTHER" id="PTHR48082:SF2">
    <property type="entry name" value="ATP SYNTHASE SUBUNIT ALPHA, MITOCHONDRIAL"/>
    <property type="match status" value="1"/>
</dbReference>
<name>A0A3Q3IPX0_MONAL</name>
<evidence type="ECO:0000256" key="2">
    <source>
        <dbReference type="ARBA" id="ARBA00008936"/>
    </source>
</evidence>
<dbReference type="GO" id="GO:0005524">
    <property type="term" value="F:ATP binding"/>
    <property type="evidence" value="ECO:0007669"/>
    <property type="project" value="InterPro"/>
</dbReference>
<feature type="domain" description="ATP synthase alpha subunit C-terminal" evidence="6">
    <location>
        <begin position="177"/>
        <end position="205"/>
    </location>
</feature>
<reference evidence="7" key="1">
    <citation type="submission" date="2025-08" db="UniProtKB">
        <authorList>
            <consortium name="Ensembl"/>
        </authorList>
    </citation>
    <scope>IDENTIFICATION</scope>
</reference>
<proteinExistence type="inferred from homology"/>
<dbReference type="GO" id="GO:0045259">
    <property type="term" value="C:proton-transporting ATP synthase complex"/>
    <property type="evidence" value="ECO:0007669"/>
    <property type="project" value="InterPro"/>
</dbReference>
<evidence type="ECO:0000259" key="6">
    <source>
        <dbReference type="Pfam" id="PF00306"/>
    </source>
</evidence>
<sequence>VFLAPLTFHFRKLAIGFKTAIAINTIINQKRFNDGTDEKEKLYCIYVAIGQKRSTVAQLVKRLTDADAMKYTSVVSYLALYSGCSMGVSRPSSSMMICPSRAAQMNDNFGGGSLTALPISETQAGDVSVYIPINVISITDGCCFLTRIFLETLLFYKGIHLVINVCLSVSHVGSAAQTRAVKQVSTMELELAQYHELAAFAQFASGCCHSATSGQYSPIAIEEQVAVIYAGVRGHLDKMELGKITKFEKSTLRSNLSAQSTLRSNLRVSAENILQSKQIWWHSAFFKNIKLV</sequence>
<dbReference type="AlphaFoldDB" id="A0A3Q3IPX0"/>
<reference evidence="7" key="2">
    <citation type="submission" date="2025-09" db="UniProtKB">
        <authorList>
            <consortium name="Ensembl"/>
        </authorList>
    </citation>
    <scope>IDENTIFICATION</scope>
</reference>
<feature type="domain" description="ATP synthase alpha subunit C-terminal" evidence="6">
    <location>
        <begin position="214"/>
        <end position="267"/>
    </location>
</feature>
<dbReference type="GO" id="GO:0046933">
    <property type="term" value="F:proton-transporting ATP synthase activity, rotational mechanism"/>
    <property type="evidence" value="ECO:0007669"/>
    <property type="project" value="InterPro"/>
</dbReference>
<dbReference type="STRING" id="43700.ENSMALP00000005804"/>
<dbReference type="InterPro" id="IPR038376">
    <property type="entry name" value="ATP_synth_asu_C_sf"/>
</dbReference>
<dbReference type="Gene3D" id="3.40.50.300">
    <property type="entry name" value="P-loop containing nucleotide triphosphate hydrolases"/>
    <property type="match status" value="2"/>
</dbReference>
<evidence type="ECO:0000256" key="3">
    <source>
        <dbReference type="ARBA" id="ARBA00031240"/>
    </source>
</evidence>
<feature type="domain" description="ATPase F1/V1/A1 complex alpha/beta subunit nucleotide-binding" evidence="5">
    <location>
        <begin position="101"/>
        <end position="170"/>
    </location>
</feature>
<dbReference type="GO" id="GO:0043531">
    <property type="term" value="F:ADP binding"/>
    <property type="evidence" value="ECO:0007669"/>
    <property type="project" value="TreeGrafter"/>
</dbReference>
<dbReference type="Pfam" id="PF00006">
    <property type="entry name" value="ATP-synt_ab"/>
    <property type="match status" value="1"/>
</dbReference>
<dbReference type="Proteomes" id="UP000261600">
    <property type="component" value="Unplaced"/>
</dbReference>
<dbReference type="Gene3D" id="1.20.150.20">
    <property type="entry name" value="ATP synthase alpha/beta chain, C-terminal domain"/>
    <property type="match status" value="2"/>
</dbReference>
<dbReference type="PANTHER" id="PTHR48082">
    <property type="entry name" value="ATP SYNTHASE SUBUNIT ALPHA, MITOCHONDRIAL"/>
    <property type="match status" value="1"/>
</dbReference>
<accession>A0A3Q3IPX0</accession>
<dbReference type="InterPro" id="IPR000194">
    <property type="entry name" value="ATPase_F1/V1/A1_a/bsu_nucl-bd"/>
</dbReference>
<comment type="similarity">
    <text evidence="2">Belongs to the ATPase alpha/beta chains family.</text>
</comment>
<dbReference type="InterPro" id="IPR000793">
    <property type="entry name" value="ATP_synth_asu_C"/>
</dbReference>
<dbReference type="InterPro" id="IPR027417">
    <property type="entry name" value="P-loop_NTPase"/>
</dbReference>
<evidence type="ECO:0000259" key="5">
    <source>
        <dbReference type="Pfam" id="PF00006"/>
    </source>
</evidence>
<evidence type="ECO:0000313" key="8">
    <source>
        <dbReference type="Proteomes" id="UP000261600"/>
    </source>
</evidence>
<evidence type="ECO:0000256" key="1">
    <source>
        <dbReference type="ARBA" id="ARBA00004370"/>
    </source>
</evidence>